<accession>A0A2T0UBQ5</accession>
<gene>
    <name evidence="2" type="ORF">B0I27_101293</name>
</gene>
<dbReference type="EMBL" id="PVTH01000001">
    <property type="protein sequence ID" value="PRY55324.1"/>
    <property type="molecule type" value="Genomic_DNA"/>
</dbReference>
<evidence type="ECO:0000313" key="2">
    <source>
        <dbReference type="EMBL" id="PRY55324.1"/>
    </source>
</evidence>
<evidence type="ECO:0000313" key="3">
    <source>
        <dbReference type="Proteomes" id="UP000238034"/>
    </source>
</evidence>
<dbReference type="Proteomes" id="UP000238034">
    <property type="component" value="Unassembled WGS sequence"/>
</dbReference>
<reference evidence="2 3" key="1">
    <citation type="submission" date="2018-03" db="EMBL/GenBank/DDBJ databases">
        <title>Genomic Encyclopedia of Type Strains, Phase III (KMG-III): the genomes of soil and plant-associated and newly described type strains.</title>
        <authorList>
            <person name="Whitman W."/>
        </authorList>
    </citation>
    <scope>NUCLEOTIDE SEQUENCE [LARGE SCALE GENOMIC DNA]</scope>
    <source>
        <strain evidence="2 3">CGMCC 1.9313</strain>
    </source>
</reference>
<evidence type="ECO:0000256" key="1">
    <source>
        <dbReference type="SAM" id="MobiDB-lite"/>
    </source>
</evidence>
<protein>
    <submittedName>
        <fullName evidence="2">Uncharacterized protein</fullName>
    </submittedName>
</protein>
<dbReference type="AlphaFoldDB" id="A0A2T0UBQ5"/>
<name>A0A2T0UBQ5_9SPHI</name>
<comment type="caution">
    <text evidence="2">The sequence shown here is derived from an EMBL/GenBank/DDBJ whole genome shotgun (WGS) entry which is preliminary data.</text>
</comment>
<keyword evidence="3" id="KW-1185">Reference proteome</keyword>
<organism evidence="2 3">
    <name type="scientific">Arcticibacter pallidicorallinus</name>
    <dbReference type="NCBI Taxonomy" id="1259464"/>
    <lineage>
        <taxon>Bacteria</taxon>
        <taxon>Pseudomonadati</taxon>
        <taxon>Bacteroidota</taxon>
        <taxon>Sphingobacteriia</taxon>
        <taxon>Sphingobacteriales</taxon>
        <taxon>Sphingobacteriaceae</taxon>
        <taxon>Arcticibacter</taxon>
    </lineage>
</organism>
<sequence>MPLVFLTYTHITTNSYTNTAHKRAFYPTRNERNTNNPTRIMSDKKKFR</sequence>
<proteinExistence type="predicted"/>
<feature type="region of interest" description="Disordered" evidence="1">
    <location>
        <begin position="27"/>
        <end position="48"/>
    </location>
</feature>